<proteinExistence type="predicted"/>
<dbReference type="Proteomes" id="UP000001542">
    <property type="component" value="Unassembled WGS sequence"/>
</dbReference>
<reference evidence="1" key="1">
    <citation type="submission" date="2006-10" db="EMBL/GenBank/DDBJ databases">
        <authorList>
            <person name="Amadeo P."/>
            <person name="Zhao Q."/>
            <person name="Wortman J."/>
            <person name="Fraser-Liggett C."/>
            <person name="Carlton J."/>
        </authorList>
    </citation>
    <scope>NUCLEOTIDE SEQUENCE</scope>
    <source>
        <strain evidence="1">G3</strain>
    </source>
</reference>
<dbReference type="VEuPathDB" id="TrichDB:TVAG_181520"/>
<name>A2G212_TRIV3</name>
<organism evidence="1 2">
    <name type="scientific">Trichomonas vaginalis (strain ATCC PRA-98 / G3)</name>
    <dbReference type="NCBI Taxonomy" id="412133"/>
    <lineage>
        <taxon>Eukaryota</taxon>
        <taxon>Metamonada</taxon>
        <taxon>Parabasalia</taxon>
        <taxon>Trichomonadida</taxon>
        <taxon>Trichomonadidae</taxon>
        <taxon>Trichomonas</taxon>
    </lineage>
</organism>
<dbReference type="AlphaFoldDB" id="A2G212"/>
<dbReference type="KEGG" id="tva:4746466"/>
<sequence length="144" mass="16780">MNDKEEILFSASATRRAKPWEVYLEEINQLIPQKKAKTGEESKKPEKQIYFYDDVVIAIREIKPLKLLVTIPANSLAKVEPTISAVLDQLEKIVKFCCDGEFSQETITERDHYIRLRMLCQKEFTTNGFMRFIPESEFNEVVAF</sequence>
<keyword evidence="2" id="KW-1185">Reference proteome</keyword>
<gene>
    <name evidence="1" type="ORF">TVAG_181520</name>
</gene>
<protein>
    <submittedName>
        <fullName evidence="1">Uncharacterized protein</fullName>
    </submittedName>
</protein>
<evidence type="ECO:0000313" key="2">
    <source>
        <dbReference type="Proteomes" id="UP000001542"/>
    </source>
</evidence>
<reference evidence="1" key="2">
    <citation type="journal article" date="2007" name="Science">
        <title>Draft genome sequence of the sexually transmitted pathogen Trichomonas vaginalis.</title>
        <authorList>
            <person name="Carlton J.M."/>
            <person name="Hirt R.P."/>
            <person name="Silva J.C."/>
            <person name="Delcher A.L."/>
            <person name="Schatz M."/>
            <person name="Zhao Q."/>
            <person name="Wortman J.R."/>
            <person name="Bidwell S.L."/>
            <person name="Alsmark U.C.M."/>
            <person name="Besteiro S."/>
            <person name="Sicheritz-Ponten T."/>
            <person name="Noel C.J."/>
            <person name="Dacks J.B."/>
            <person name="Foster P.G."/>
            <person name="Simillion C."/>
            <person name="Van de Peer Y."/>
            <person name="Miranda-Saavedra D."/>
            <person name="Barton G.J."/>
            <person name="Westrop G.D."/>
            <person name="Mueller S."/>
            <person name="Dessi D."/>
            <person name="Fiori P.L."/>
            <person name="Ren Q."/>
            <person name="Paulsen I."/>
            <person name="Zhang H."/>
            <person name="Bastida-Corcuera F.D."/>
            <person name="Simoes-Barbosa A."/>
            <person name="Brown M.T."/>
            <person name="Hayes R.D."/>
            <person name="Mukherjee M."/>
            <person name="Okumura C.Y."/>
            <person name="Schneider R."/>
            <person name="Smith A.J."/>
            <person name="Vanacova S."/>
            <person name="Villalvazo M."/>
            <person name="Haas B.J."/>
            <person name="Pertea M."/>
            <person name="Feldblyum T.V."/>
            <person name="Utterback T.R."/>
            <person name="Shu C.L."/>
            <person name="Osoegawa K."/>
            <person name="de Jong P.J."/>
            <person name="Hrdy I."/>
            <person name="Horvathova L."/>
            <person name="Zubacova Z."/>
            <person name="Dolezal P."/>
            <person name="Malik S.B."/>
            <person name="Logsdon J.M. Jr."/>
            <person name="Henze K."/>
            <person name="Gupta A."/>
            <person name="Wang C.C."/>
            <person name="Dunne R.L."/>
            <person name="Upcroft J.A."/>
            <person name="Upcroft P."/>
            <person name="White O."/>
            <person name="Salzberg S.L."/>
            <person name="Tang P."/>
            <person name="Chiu C.-H."/>
            <person name="Lee Y.-S."/>
            <person name="Embley T.M."/>
            <person name="Coombs G.H."/>
            <person name="Mottram J.C."/>
            <person name="Tachezy J."/>
            <person name="Fraser-Liggett C.M."/>
            <person name="Johnson P.J."/>
        </authorList>
    </citation>
    <scope>NUCLEOTIDE SEQUENCE [LARGE SCALE GENOMIC DNA]</scope>
    <source>
        <strain evidence="1">G3</strain>
    </source>
</reference>
<dbReference type="InParanoid" id="A2G212"/>
<evidence type="ECO:0000313" key="1">
    <source>
        <dbReference type="EMBL" id="EAX88804.1"/>
    </source>
</evidence>
<dbReference type="RefSeq" id="XP_001301734.1">
    <property type="nucleotide sequence ID" value="XM_001301733.1"/>
</dbReference>
<accession>A2G212</accession>
<dbReference type="VEuPathDB" id="TrichDB:TVAGG3_0570430"/>
<dbReference type="EMBL" id="DS114263">
    <property type="protein sequence ID" value="EAX88804.1"/>
    <property type="molecule type" value="Genomic_DNA"/>
</dbReference>